<dbReference type="Proteomes" id="UP000277930">
    <property type="component" value="Chromosome 1"/>
</dbReference>
<organism evidence="1 2">
    <name type="scientific">Escherichia coli</name>
    <dbReference type="NCBI Taxonomy" id="562"/>
    <lineage>
        <taxon>Bacteria</taxon>
        <taxon>Pseudomonadati</taxon>
        <taxon>Pseudomonadota</taxon>
        <taxon>Gammaproteobacteria</taxon>
        <taxon>Enterobacterales</taxon>
        <taxon>Enterobacteriaceae</taxon>
        <taxon>Escherichia</taxon>
    </lineage>
</organism>
<name>A0A447XS50_ECOLX</name>
<evidence type="ECO:0000313" key="2">
    <source>
        <dbReference type="Proteomes" id="UP000277930"/>
    </source>
</evidence>
<proteinExistence type="predicted"/>
<dbReference type="EMBL" id="LR134246">
    <property type="protein sequence ID" value="VED33883.1"/>
    <property type="molecule type" value="Genomic_DNA"/>
</dbReference>
<gene>
    <name evidence="1" type="primary">mchC_2</name>
    <name evidence="1" type="ORF">NCTC9702_01038</name>
</gene>
<sequence length="131" mass="15531">MVHHCKSWFVTLIHHRHNQKQALNSSIKNDVYFTVAQQCFSQTIHWLTQGSTRRQINASLLLKEIEHHTMKRLQPREELRKENMCEKIAILLDNHGDDPLFLQEAISDMKNFMLKFSRDAFGYLEPIRNTV</sequence>
<protein>
    <submittedName>
        <fullName evidence="1">Putative microcin H47 biosynthesis protein</fullName>
    </submittedName>
</protein>
<evidence type="ECO:0000313" key="1">
    <source>
        <dbReference type="EMBL" id="VED33883.1"/>
    </source>
</evidence>
<dbReference type="AlphaFoldDB" id="A0A447XS50"/>
<reference evidence="1 2" key="1">
    <citation type="submission" date="2018-12" db="EMBL/GenBank/DDBJ databases">
        <authorList>
            <consortium name="Pathogen Informatics"/>
        </authorList>
    </citation>
    <scope>NUCLEOTIDE SEQUENCE [LARGE SCALE GENOMIC DNA]</scope>
    <source>
        <strain evidence="1 2">NCTC9702</strain>
    </source>
</reference>
<accession>A0A447XS50</accession>